<dbReference type="SUPFAM" id="SSF47336">
    <property type="entry name" value="ACP-like"/>
    <property type="match status" value="1"/>
</dbReference>
<feature type="domain" description="Carrier" evidence="1">
    <location>
        <begin position="7"/>
        <end position="84"/>
    </location>
</feature>
<gene>
    <name evidence="2" type="ORF">EFD62_12095</name>
</gene>
<accession>A0A4Q0I418</accession>
<dbReference type="EMBL" id="RLII01000017">
    <property type="protein sequence ID" value="RXE58517.1"/>
    <property type="molecule type" value="Genomic_DNA"/>
</dbReference>
<dbReference type="Gene3D" id="1.10.1200.10">
    <property type="entry name" value="ACP-like"/>
    <property type="match status" value="1"/>
</dbReference>
<dbReference type="Proteomes" id="UP000289166">
    <property type="component" value="Unassembled WGS sequence"/>
</dbReference>
<keyword evidence="3" id="KW-1185">Reference proteome</keyword>
<dbReference type="PROSITE" id="PS50075">
    <property type="entry name" value="CARRIER"/>
    <property type="match status" value="1"/>
</dbReference>
<sequence>MEKILSSKLRCRVMDIIKANSQYDIDNINESLNIRTDLGIDSIQMMSLVMDLEKEFEIEIEPELLTYENFSTVEHIIRIIFTKKLSLSEAENEENL</sequence>
<dbReference type="RefSeq" id="WP_069195286.1">
    <property type="nucleotide sequence ID" value="NZ_RLII01000017.1"/>
</dbReference>
<comment type="caution">
    <text evidence="2">The sequence shown here is derived from an EMBL/GenBank/DDBJ whole genome shotgun (WGS) entry which is preliminary data.</text>
</comment>
<dbReference type="InterPro" id="IPR009081">
    <property type="entry name" value="PP-bd_ACP"/>
</dbReference>
<evidence type="ECO:0000313" key="2">
    <source>
        <dbReference type="EMBL" id="RXE58517.1"/>
    </source>
</evidence>
<dbReference type="Pfam" id="PF00550">
    <property type="entry name" value="PP-binding"/>
    <property type="match status" value="1"/>
</dbReference>
<proteinExistence type="predicted"/>
<evidence type="ECO:0000313" key="3">
    <source>
        <dbReference type="Proteomes" id="UP000289166"/>
    </source>
</evidence>
<evidence type="ECO:0000259" key="1">
    <source>
        <dbReference type="PROSITE" id="PS50075"/>
    </source>
</evidence>
<dbReference type="AlphaFoldDB" id="A0A4Q0I418"/>
<dbReference type="InterPro" id="IPR036736">
    <property type="entry name" value="ACP-like_sf"/>
</dbReference>
<protein>
    <submittedName>
        <fullName evidence="2">Acyl carrier protein</fullName>
    </submittedName>
</protein>
<organism evidence="2 3">
    <name type="scientific">Acetivibrio mesophilus</name>
    <dbReference type="NCBI Taxonomy" id="2487273"/>
    <lineage>
        <taxon>Bacteria</taxon>
        <taxon>Bacillati</taxon>
        <taxon>Bacillota</taxon>
        <taxon>Clostridia</taxon>
        <taxon>Eubacteriales</taxon>
        <taxon>Oscillospiraceae</taxon>
        <taxon>Acetivibrio</taxon>
    </lineage>
</organism>
<reference evidence="3" key="1">
    <citation type="submission" date="2018-11" db="EMBL/GenBank/DDBJ databases">
        <title>Genome sequencing of a novel mesophilic and cellulolytic organism within the genus Hungateiclostridium.</title>
        <authorList>
            <person name="Rettenmaier R."/>
            <person name="Liebl W."/>
            <person name="Zverlov V."/>
        </authorList>
    </citation>
    <scope>NUCLEOTIDE SEQUENCE [LARGE SCALE GENOMIC DNA]</scope>
    <source>
        <strain evidence="3">N2K1</strain>
    </source>
</reference>
<name>A0A4Q0I418_9FIRM</name>